<dbReference type="Pfam" id="PF03935">
    <property type="entry name" value="SKN1_KRE6_Sbg1"/>
    <property type="match status" value="1"/>
</dbReference>
<sequence>MPPVFLPTSYPSSLGLEKWSRRDHSSLCVIKGNATFQNAFLHFCRVWNRHSPFHLTIVSSWKSYSSSRMPPRKPFQSQSSVRPEECSLLRSSSPGKPISSGSYYPVESRISSKFSLTADPLTWGTVILADTPEDDDHLHDPSRKDDLKSLFSIRTSTDTVCLGIVVVAVLALFIGYPIIYHFTRTPYSRNGGFNLGGANATGQVPSFVYFGLIDPDTPQEAYTLVSYTDSSDTLQLVFSDEFDKDGRTFYPGDDPFWEAVDLHYWGTNNLEWYDPSTITTRNGALEIKLSIENPELNHNMTYHGGMLMGWNKFCFTGGLMLASVSLPGANSVSGLWPAVWTLGNLGRAGYGASLEGMWPYSYDSCDVGTLPNQTLNGLPVAATENGDASKGGVLSYLQGQRLSRCTCPGESHPGPTHSDGSYVGRAVPEIDAVEAQVEAGIGHVSQSGQWGPYNAGYQWSNRTPTDYVIYNRSITHLNSWKGSVWQQAASAVSMTDQDCYELNTGCFSTYGFEYLPGFDDSYITFINNNRASWTVKQSALDPDSETEVSTRLISREPMYMIVNLGLSEGFSWIDYANLTFPTTMRVDWIRVYQHQDKINIGCDPTDFPTAAYINKFQEAYTNWNLTTWVDSYGQTIPKNRLVDQCN</sequence>
<dbReference type="InterPro" id="IPR013320">
    <property type="entry name" value="ConA-like_dom_sf"/>
</dbReference>
<dbReference type="GO" id="GO:0005789">
    <property type="term" value="C:endoplasmic reticulum membrane"/>
    <property type="evidence" value="ECO:0007669"/>
    <property type="project" value="TreeGrafter"/>
</dbReference>
<dbReference type="GO" id="GO:0015926">
    <property type="term" value="F:glucosidase activity"/>
    <property type="evidence" value="ECO:0007669"/>
    <property type="project" value="TreeGrafter"/>
</dbReference>
<keyword evidence="8" id="KW-0961">Cell wall biogenesis/degradation</keyword>
<dbReference type="PANTHER" id="PTHR31361:SF1">
    <property type="entry name" value="BETA-GLUCAN SYNTHESIS-ASSOCIATED PROTEIN KRE6-RELATED"/>
    <property type="match status" value="1"/>
</dbReference>
<feature type="region of interest" description="Disordered" evidence="9">
    <location>
        <begin position="64"/>
        <end position="83"/>
    </location>
</feature>
<dbReference type="FunFam" id="2.60.120.200:FF:000259">
    <property type="entry name" value="Chromosome 9, whole genome shotgun sequence"/>
    <property type="match status" value="1"/>
</dbReference>
<dbReference type="InterPro" id="IPR005629">
    <property type="entry name" value="Skn1/Kre6/Sbg1"/>
</dbReference>
<dbReference type="GO" id="GO:0031505">
    <property type="term" value="P:fungal-type cell wall organization"/>
    <property type="evidence" value="ECO:0007669"/>
    <property type="project" value="TreeGrafter"/>
</dbReference>
<dbReference type="OrthoDB" id="412647at2759"/>
<dbReference type="GO" id="GO:0006078">
    <property type="term" value="P:(1-&gt;6)-beta-D-glucan biosynthetic process"/>
    <property type="evidence" value="ECO:0007669"/>
    <property type="project" value="TreeGrafter"/>
</dbReference>
<evidence type="ECO:0000313" key="12">
    <source>
        <dbReference type="EMBL" id="KAF5358816.1"/>
    </source>
</evidence>
<evidence type="ECO:0000256" key="3">
    <source>
        <dbReference type="ARBA" id="ARBA00022692"/>
    </source>
</evidence>
<evidence type="ECO:0000256" key="10">
    <source>
        <dbReference type="SAM" id="Phobius"/>
    </source>
</evidence>
<dbReference type="EMBL" id="JAACJM010000048">
    <property type="protein sequence ID" value="KAF5358816.1"/>
    <property type="molecule type" value="Genomic_DNA"/>
</dbReference>
<evidence type="ECO:0000256" key="9">
    <source>
        <dbReference type="SAM" id="MobiDB-lite"/>
    </source>
</evidence>
<evidence type="ECO:0000256" key="8">
    <source>
        <dbReference type="ARBA" id="ARBA00023316"/>
    </source>
</evidence>
<organism evidence="12 13">
    <name type="scientific">Tetrapyrgos nigripes</name>
    <dbReference type="NCBI Taxonomy" id="182062"/>
    <lineage>
        <taxon>Eukaryota</taxon>
        <taxon>Fungi</taxon>
        <taxon>Dikarya</taxon>
        <taxon>Basidiomycota</taxon>
        <taxon>Agaricomycotina</taxon>
        <taxon>Agaricomycetes</taxon>
        <taxon>Agaricomycetidae</taxon>
        <taxon>Agaricales</taxon>
        <taxon>Marasmiineae</taxon>
        <taxon>Marasmiaceae</taxon>
        <taxon>Tetrapyrgos</taxon>
    </lineage>
</organism>
<dbReference type="AlphaFoldDB" id="A0A8H5G5X7"/>
<keyword evidence="6 10" id="KW-0472">Membrane</keyword>
<keyword evidence="3 10" id="KW-0812">Transmembrane</keyword>
<comment type="subcellular location">
    <subcellularLocation>
        <location evidence="1">Membrane</location>
        <topology evidence="1">Single-pass type II membrane protein</topology>
    </subcellularLocation>
</comment>
<comment type="caution">
    <text evidence="12">The sequence shown here is derived from an EMBL/GenBank/DDBJ whole genome shotgun (WGS) entry which is preliminary data.</text>
</comment>
<evidence type="ECO:0000256" key="5">
    <source>
        <dbReference type="ARBA" id="ARBA00022989"/>
    </source>
</evidence>
<evidence type="ECO:0000256" key="1">
    <source>
        <dbReference type="ARBA" id="ARBA00004606"/>
    </source>
</evidence>
<dbReference type="PROSITE" id="PS51762">
    <property type="entry name" value="GH16_2"/>
    <property type="match status" value="1"/>
</dbReference>
<dbReference type="GO" id="GO:0005886">
    <property type="term" value="C:plasma membrane"/>
    <property type="evidence" value="ECO:0007669"/>
    <property type="project" value="TreeGrafter"/>
</dbReference>
<dbReference type="SUPFAM" id="SSF49899">
    <property type="entry name" value="Concanavalin A-like lectins/glucanases"/>
    <property type="match status" value="1"/>
</dbReference>
<evidence type="ECO:0000313" key="13">
    <source>
        <dbReference type="Proteomes" id="UP000559256"/>
    </source>
</evidence>
<name>A0A8H5G5X7_9AGAR</name>
<comment type="similarity">
    <text evidence="2">Belongs to the SKN1/KRE6 family.</text>
</comment>
<evidence type="ECO:0000256" key="4">
    <source>
        <dbReference type="ARBA" id="ARBA00022968"/>
    </source>
</evidence>
<keyword evidence="7" id="KW-0325">Glycoprotein</keyword>
<keyword evidence="4" id="KW-0735">Signal-anchor</keyword>
<feature type="transmembrane region" description="Helical" evidence="10">
    <location>
        <begin position="160"/>
        <end position="180"/>
    </location>
</feature>
<dbReference type="InterPro" id="IPR000757">
    <property type="entry name" value="Beta-glucanase-like"/>
</dbReference>
<evidence type="ECO:0000256" key="7">
    <source>
        <dbReference type="ARBA" id="ARBA00023180"/>
    </source>
</evidence>
<accession>A0A8H5G5X7</accession>
<gene>
    <name evidence="12" type="ORF">D9758_008569</name>
</gene>
<evidence type="ECO:0000256" key="2">
    <source>
        <dbReference type="ARBA" id="ARBA00010962"/>
    </source>
</evidence>
<dbReference type="Proteomes" id="UP000559256">
    <property type="component" value="Unassembled WGS sequence"/>
</dbReference>
<protein>
    <recommendedName>
        <fullName evidence="11">GH16 domain-containing protein</fullName>
    </recommendedName>
</protein>
<proteinExistence type="inferred from homology"/>
<reference evidence="12 13" key="1">
    <citation type="journal article" date="2020" name="ISME J.">
        <title>Uncovering the hidden diversity of litter-decomposition mechanisms in mushroom-forming fungi.</title>
        <authorList>
            <person name="Floudas D."/>
            <person name="Bentzer J."/>
            <person name="Ahren D."/>
            <person name="Johansson T."/>
            <person name="Persson P."/>
            <person name="Tunlid A."/>
        </authorList>
    </citation>
    <scope>NUCLEOTIDE SEQUENCE [LARGE SCALE GENOMIC DNA]</scope>
    <source>
        <strain evidence="12 13">CBS 291.85</strain>
    </source>
</reference>
<evidence type="ECO:0000256" key="6">
    <source>
        <dbReference type="ARBA" id="ARBA00023136"/>
    </source>
</evidence>
<keyword evidence="5 10" id="KW-1133">Transmembrane helix</keyword>
<evidence type="ECO:0000259" key="11">
    <source>
        <dbReference type="PROSITE" id="PS51762"/>
    </source>
</evidence>
<feature type="domain" description="GH16" evidence="11">
    <location>
        <begin position="180"/>
        <end position="597"/>
    </location>
</feature>
<keyword evidence="13" id="KW-1185">Reference proteome</keyword>
<dbReference type="Gene3D" id="2.60.120.200">
    <property type="match status" value="2"/>
</dbReference>
<dbReference type="PANTHER" id="PTHR31361">
    <property type="entry name" value="BETA-GLUCAN SYNTHESIS-ASSOCIATED PROTEIN KRE6-RELATED"/>
    <property type="match status" value="1"/>
</dbReference>